<keyword evidence="6 7" id="KW-0503">Monooxygenase</keyword>
<dbReference type="InterPro" id="IPR036396">
    <property type="entry name" value="Cyt_P450_sf"/>
</dbReference>
<dbReference type="Proteomes" id="UP000031549">
    <property type="component" value="Unassembled WGS sequence"/>
</dbReference>
<dbReference type="GO" id="GO:0016705">
    <property type="term" value="F:oxidoreductase activity, acting on paired donors, with incorporation or reduction of molecular oxygen"/>
    <property type="evidence" value="ECO:0007669"/>
    <property type="project" value="InterPro"/>
</dbReference>
<dbReference type="PANTHER" id="PTHR46696">
    <property type="entry name" value="P450, PUTATIVE (EUROFUNG)-RELATED"/>
    <property type="match status" value="1"/>
</dbReference>
<keyword evidence="3 7" id="KW-0479">Metal-binding</keyword>
<protein>
    <submittedName>
        <fullName evidence="8">Cytochrome P450</fullName>
    </submittedName>
</protein>
<proteinExistence type="inferred from homology"/>
<dbReference type="EMBL" id="JTCM02000078">
    <property type="protein sequence ID" value="NEU75695.1"/>
    <property type="molecule type" value="Genomic_DNA"/>
</dbReference>
<dbReference type="AlphaFoldDB" id="A0A846HEC5"/>
<sequence>MNSQHLNMPARANQQTYDLFASGALVNSYPLFKRMREEDPVHYCESFGYWILTRYRDVEAALRDERLSSNRTALFINQLGSLDVNLIQNFLDLITKIMVEQDPPKHTQLRKLGNQGFTTRALESWRSIIQNTTDRLLDNVQNQGGMDIVSDLSIPLPLFILPEIFGVPETDRANMLEWTMNIGTFWGAPGGSNIEIEEFALHADRAAVQFSALIRQLIEQRRRQPGTDMISLLTVAYLEQGFNFEELPSLCIQILGAGLLTITDMISNGVNALLRHPDQLQKLQQNPALINSAVEEMIRFDTSVPFFFRIAKLDLTIGGKDIPKGSVIALGLGAANHDPQKFDSPSVFNITRSPNEHLGFGSGIHSCLGAVLARMELTICLTTLLRRLPNLRFDPDKQAIPTKHKSLLFKGFDSLPVKF</sequence>
<keyword evidence="4 7" id="KW-0560">Oxidoreductase</keyword>
<keyword evidence="2 7" id="KW-0349">Heme</keyword>
<evidence type="ECO:0000313" key="8">
    <source>
        <dbReference type="EMBL" id="NEU75695.1"/>
    </source>
</evidence>
<evidence type="ECO:0000313" key="9">
    <source>
        <dbReference type="Proteomes" id="UP000031549"/>
    </source>
</evidence>
<dbReference type="CDD" id="cd20625">
    <property type="entry name" value="CYP164-like"/>
    <property type="match status" value="1"/>
</dbReference>
<dbReference type="InterPro" id="IPR001128">
    <property type="entry name" value="Cyt_P450"/>
</dbReference>
<evidence type="ECO:0000256" key="4">
    <source>
        <dbReference type="ARBA" id="ARBA00023002"/>
    </source>
</evidence>
<evidence type="ECO:0000256" key="6">
    <source>
        <dbReference type="ARBA" id="ARBA00023033"/>
    </source>
</evidence>
<dbReference type="GO" id="GO:0005506">
    <property type="term" value="F:iron ion binding"/>
    <property type="evidence" value="ECO:0007669"/>
    <property type="project" value="InterPro"/>
</dbReference>
<keyword evidence="5 7" id="KW-0408">Iron</keyword>
<accession>A0A846HEC5</accession>
<dbReference type="InterPro" id="IPR017972">
    <property type="entry name" value="Cyt_P450_CS"/>
</dbReference>
<organism evidence="8 9">
    <name type="scientific">Hassallia byssoidea VB512170</name>
    <dbReference type="NCBI Taxonomy" id="1304833"/>
    <lineage>
        <taxon>Bacteria</taxon>
        <taxon>Bacillati</taxon>
        <taxon>Cyanobacteriota</taxon>
        <taxon>Cyanophyceae</taxon>
        <taxon>Nostocales</taxon>
        <taxon>Tolypothrichaceae</taxon>
        <taxon>Hassallia</taxon>
    </lineage>
</organism>
<dbReference type="FunFam" id="1.10.630.10:FF:000018">
    <property type="entry name" value="Cytochrome P450 monooxygenase"/>
    <property type="match status" value="1"/>
</dbReference>
<evidence type="ECO:0000256" key="1">
    <source>
        <dbReference type="ARBA" id="ARBA00010617"/>
    </source>
</evidence>
<dbReference type="Pfam" id="PF00067">
    <property type="entry name" value="p450"/>
    <property type="match status" value="1"/>
</dbReference>
<name>A0A846HEC5_9CYAN</name>
<dbReference type="InterPro" id="IPR002397">
    <property type="entry name" value="Cyt_P450_B"/>
</dbReference>
<evidence type="ECO:0000256" key="2">
    <source>
        <dbReference type="ARBA" id="ARBA00022617"/>
    </source>
</evidence>
<dbReference type="Gene3D" id="1.10.630.10">
    <property type="entry name" value="Cytochrome P450"/>
    <property type="match status" value="1"/>
</dbReference>
<dbReference type="PANTHER" id="PTHR46696:SF1">
    <property type="entry name" value="CYTOCHROME P450 YJIB-RELATED"/>
    <property type="match status" value="1"/>
</dbReference>
<dbReference type="RefSeq" id="WP_163519169.1">
    <property type="nucleotide sequence ID" value="NZ_JTCM02000078.1"/>
</dbReference>
<evidence type="ECO:0000256" key="7">
    <source>
        <dbReference type="RuleBase" id="RU000461"/>
    </source>
</evidence>
<evidence type="ECO:0000256" key="3">
    <source>
        <dbReference type="ARBA" id="ARBA00022723"/>
    </source>
</evidence>
<dbReference type="PRINTS" id="PR00359">
    <property type="entry name" value="BP450"/>
</dbReference>
<reference evidence="8 9" key="1">
    <citation type="journal article" date="2015" name="Genome Announc.">
        <title>Draft Genome Sequence of Cyanobacterium Hassallia byssoidea Strain VB512170, Isolated from Monuments in India.</title>
        <authorList>
            <person name="Singh D."/>
            <person name="Chandrababunaidu M.M."/>
            <person name="Panda A."/>
            <person name="Sen D."/>
            <person name="Bhattacharyya S."/>
            <person name="Adhikary S.P."/>
            <person name="Tripathy S."/>
        </authorList>
    </citation>
    <scope>NUCLEOTIDE SEQUENCE [LARGE SCALE GENOMIC DNA]</scope>
    <source>
        <strain evidence="8 9">VB512170</strain>
    </source>
</reference>
<dbReference type="SUPFAM" id="SSF48264">
    <property type="entry name" value="Cytochrome P450"/>
    <property type="match status" value="1"/>
</dbReference>
<comment type="caution">
    <text evidence="8">The sequence shown here is derived from an EMBL/GenBank/DDBJ whole genome shotgun (WGS) entry which is preliminary data.</text>
</comment>
<comment type="similarity">
    <text evidence="1 7">Belongs to the cytochrome P450 family.</text>
</comment>
<gene>
    <name evidence="8" type="ORF">PI95_024825</name>
</gene>
<dbReference type="GO" id="GO:0020037">
    <property type="term" value="F:heme binding"/>
    <property type="evidence" value="ECO:0007669"/>
    <property type="project" value="InterPro"/>
</dbReference>
<evidence type="ECO:0000256" key="5">
    <source>
        <dbReference type="ARBA" id="ARBA00023004"/>
    </source>
</evidence>
<dbReference type="GO" id="GO:0004497">
    <property type="term" value="F:monooxygenase activity"/>
    <property type="evidence" value="ECO:0007669"/>
    <property type="project" value="UniProtKB-KW"/>
</dbReference>
<keyword evidence="9" id="KW-1185">Reference proteome</keyword>
<dbReference type="PROSITE" id="PS00086">
    <property type="entry name" value="CYTOCHROME_P450"/>
    <property type="match status" value="1"/>
</dbReference>